<keyword evidence="2" id="KW-1185">Reference proteome</keyword>
<dbReference type="Pfam" id="PF21983">
    <property type="entry name" value="NikA-like"/>
    <property type="match status" value="1"/>
</dbReference>
<gene>
    <name evidence="1" type="ORF">OM075_12115</name>
</gene>
<protein>
    <submittedName>
        <fullName evidence="1">MobC family plasmid mobilization relaxosome protein</fullName>
    </submittedName>
</protein>
<sequence length="110" mass="12943">MARPKKEIDELRIHQVNIRLTKIEYEFANRQAELAGLSVTNWLRRAAFSKRPLKLRVSPMHRAYYKQLIGISNNLNQIARKVNRGEYTKIHSEIVQANDLLKKINKIFTN</sequence>
<accession>A0AAE3SGE6</accession>
<dbReference type="EMBL" id="JAPDPJ010000026">
    <property type="protein sequence ID" value="MCW3787218.1"/>
    <property type="molecule type" value="Genomic_DNA"/>
</dbReference>
<proteinExistence type="predicted"/>
<evidence type="ECO:0000313" key="2">
    <source>
        <dbReference type="Proteomes" id="UP001209229"/>
    </source>
</evidence>
<comment type="caution">
    <text evidence="1">The sequence shown here is derived from an EMBL/GenBank/DDBJ whole genome shotgun (WGS) entry which is preliminary data.</text>
</comment>
<evidence type="ECO:0000313" key="1">
    <source>
        <dbReference type="EMBL" id="MCW3787218.1"/>
    </source>
</evidence>
<organism evidence="1 2">
    <name type="scientific">Plebeiibacterium sediminum</name>
    <dbReference type="NCBI Taxonomy" id="2992112"/>
    <lineage>
        <taxon>Bacteria</taxon>
        <taxon>Pseudomonadati</taxon>
        <taxon>Bacteroidota</taxon>
        <taxon>Bacteroidia</taxon>
        <taxon>Marinilabiliales</taxon>
        <taxon>Marinilabiliaceae</taxon>
        <taxon>Plebeiibacterium</taxon>
    </lineage>
</organism>
<name>A0AAE3SGE6_9BACT</name>
<dbReference type="Proteomes" id="UP001209229">
    <property type="component" value="Unassembled WGS sequence"/>
</dbReference>
<dbReference type="AlphaFoldDB" id="A0AAE3SGE6"/>
<dbReference type="RefSeq" id="WP_301190783.1">
    <property type="nucleotide sequence ID" value="NZ_JAPDPJ010000026.1"/>
</dbReference>
<dbReference type="InterPro" id="IPR053842">
    <property type="entry name" value="NikA-like"/>
</dbReference>
<reference evidence="1" key="1">
    <citation type="submission" date="2022-10" db="EMBL/GenBank/DDBJ databases">
        <authorList>
            <person name="Yu W.X."/>
        </authorList>
    </citation>
    <scope>NUCLEOTIDE SEQUENCE</scope>
    <source>
        <strain evidence="1">AAT</strain>
    </source>
</reference>